<sequence>MNLTRVAVFVLLCIGTLAHAQQAPDGLQFNVPYLCNDGRVYVVHRCEKGPKFEACFYQHEPDSERYNTREAVVYQMTKMCKVQGAAANGVAGPLQASASAPSSAQALGALNNSRWECGGGTSMTVLGCQRQAGQEACFVRLEQNGKLVAQTAKPANEIRAHLSTCKAMPALNPAYLSEFPNPLGVVQGMLVGKPQENVTRAIGALYQLSEIIKVLAGPREMTADETKLLSDYAKGQAELVRQAEKAFPGQRFDPSSNPYIFKRNDPRFGFEGIPVWTTFLTNGTQSAFARAVGGSDDQYAIAVDREKRAATQKVENDIKEANAEAHYAKDPGSVAVRHCVESGRSETECLGEGMKVGFNELMGGDIQEAIVGKIPTGLRLTGVYSANGFGLNFRQDFVYVVCGTLMPEPRTYTVDRSGMQVSVSIPITSPPLILSYKADGSLSGQGRTIDVAGEVPAGGGGGSTTYDTHTTTTTTQRQLEPGEEREYSADQLHQNGGQFSVDQQTTSSSSTPTFHRAPTVPKTERCTVGTLPAGSESIKTSTILTQVLGSKASKSANSAPGLRLNGKYEVPGGLKIEFRDDSATLECGESFNSEGYEIVRENGQMIVKFQNNTGPLSLVLQPNNTLIGSGVIDVTGRKAIQAADGGVGYTPRNARCSLGTLEASK</sequence>
<feature type="region of interest" description="Disordered" evidence="1">
    <location>
        <begin position="499"/>
        <end position="519"/>
    </location>
</feature>
<name>A0AAU7DLC7_9BACT</name>
<protein>
    <submittedName>
        <fullName evidence="3">Uncharacterized protein</fullName>
    </submittedName>
</protein>
<feature type="chain" id="PRO_5043885013" evidence="2">
    <location>
        <begin position="21"/>
        <end position="665"/>
    </location>
</feature>
<feature type="compositionally biased region" description="Low complexity" evidence="1">
    <location>
        <begin position="464"/>
        <end position="475"/>
    </location>
</feature>
<keyword evidence="2" id="KW-0732">Signal</keyword>
<feature type="signal peptide" evidence="2">
    <location>
        <begin position="1"/>
        <end position="20"/>
    </location>
</feature>
<accession>A0AAU7DLC7</accession>
<evidence type="ECO:0000313" key="3">
    <source>
        <dbReference type="EMBL" id="XBH18126.1"/>
    </source>
</evidence>
<evidence type="ECO:0000256" key="1">
    <source>
        <dbReference type="SAM" id="MobiDB-lite"/>
    </source>
</evidence>
<dbReference type="EMBL" id="CP121196">
    <property type="protein sequence ID" value="XBH18126.1"/>
    <property type="molecule type" value="Genomic_DNA"/>
</dbReference>
<feature type="region of interest" description="Disordered" evidence="1">
    <location>
        <begin position="454"/>
        <end position="487"/>
    </location>
</feature>
<reference evidence="3" key="1">
    <citation type="submission" date="2023-03" db="EMBL/GenBank/DDBJ databases">
        <title>Edaphobacter sp.</title>
        <authorList>
            <person name="Huber K.J."/>
            <person name="Papendorf J."/>
            <person name="Pilke C."/>
            <person name="Bunk B."/>
            <person name="Sproeer C."/>
            <person name="Pester M."/>
        </authorList>
    </citation>
    <scope>NUCLEOTIDE SEQUENCE</scope>
    <source>
        <strain evidence="3">DSM 110680</strain>
    </source>
</reference>
<proteinExistence type="predicted"/>
<evidence type="ECO:0000256" key="2">
    <source>
        <dbReference type="SAM" id="SignalP"/>
    </source>
</evidence>
<dbReference type="RefSeq" id="WP_348263349.1">
    <property type="nucleotide sequence ID" value="NZ_CP121196.1"/>
</dbReference>
<gene>
    <name evidence="3" type="ORF">P8935_02070</name>
</gene>
<dbReference type="AlphaFoldDB" id="A0AAU7DLC7"/>
<organism evidence="3">
    <name type="scientific">Telmatobacter sp. DSM 110680</name>
    <dbReference type="NCBI Taxonomy" id="3036704"/>
    <lineage>
        <taxon>Bacteria</taxon>
        <taxon>Pseudomonadati</taxon>
        <taxon>Acidobacteriota</taxon>
        <taxon>Terriglobia</taxon>
        <taxon>Terriglobales</taxon>
        <taxon>Acidobacteriaceae</taxon>
        <taxon>Telmatobacter</taxon>
    </lineage>
</organism>